<dbReference type="PROSITE" id="PS51450">
    <property type="entry name" value="LRR"/>
    <property type="match status" value="1"/>
</dbReference>
<accession>A0AAD2D0N9</accession>
<dbReference type="Gene3D" id="3.80.10.10">
    <property type="entry name" value="Ribonuclease Inhibitor"/>
    <property type="match status" value="1"/>
</dbReference>
<evidence type="ECO:0000313" key="4">
    <source>
        <dbReference type="EMBL" id="CAI2375742.1"/>
    </source>
</evidence>
<keyword evidence="1" id="KW-0433">Leucine-rich repeat</keyword>
<dbReference type="AlphaFoldDB" id="A0AAD2D0N9"/>
<evidence type="ECO:0000256" key="3">
    <source>
        <dbReference type="SAM" id="MobiDB-lite"/>
    </source>
</evidence>
<sequence>MSRANKKNVRTSDKTVLKSDVIGKFLTDFTYSEDWQGMRFVRLECPNKKVDGLDKALLEFKFLRFINLENNNIGDVSLFQTFESLVHLNLNKNKIKNLNAFNGEEFFPNLKKLELADNSISELIPLTAPKLEYLDISNNSCGKFETWTGSPSIRIFKAMKTQIKSLSILKEMPALEEAYLQDTGINAFNGYENLPALRILNLRGTKINKIEEELPELPAIEVINFRDTGFHTLENLKNIFQFTTLRDLNILQTHLEEHASSFNMLMAEVLNLFHDLQRFCKVTVADQHKYEALYLAEYKWRKAEEERKRKEEEERLKAEAEGADS</sequence>
<evidence type="ECO:0000256" key="1">
    <source>
        <dbReference type="ARBA" id="ARBA00022614"/>
    </source>
</evidence>
<evidence type="ECO:0000313" key="5">
    <source>
        <dbReference type="Proteomes" id="UP001295684"/>
    </source>
</evidence>
<dbReference type="Proteomes" id="UP001295684">
    <property type="component" value="Unassembled WGS sequence"/>
</dbReference>
<dbReference type="EMBL" id="CAMPGE010017242">
    <property type="protein sequence ID" value="CAI2375742.1"/>
    <property type="molecule type" value="Genomic_DNA"/>
</dbReference>
<dbReference type="SUPFAM" id="SSF52058">
    <property type="entry name" value="L domain-like"/>
    <property type="match status" value="1"/>
</dbReference>
<dbReference type="Pfam" id="PF12799">
    <property type="entry name" value="LRR_4"/>
    <property type="match status" value="1"/>
</dbReference>
<proteinExistence type="predicted"/>
<keyword evidence="2" id="KW-0677">Repeat</keyword>
<dbReference type="InterPro" id="IPR032675">
    <property type="entry name" value="LRR_dom_sf"/>
</dbReference>
<dbReference type="PANTHER" id="PTHR18849:SF0">
    <property type="entry name" value="CILIA- AND FLAGELLA-ASSOCIATED PROTEIN 410-RELATED"/>
    <property type="match status" value="1"/>
</dbReference>
<evidence type="ECO:0000256" key="2">
    <source>
        <dbReference type="ARBA" id="ARBA00022737"/>
    </source>
</evidence>
<dbReference type="InterPro" id="IPR025875">
    <property type="entry name" value="Leu-rich_rpt_4"/>
</dbReference>
<feature type="region of interest" description="Disordered" evidence="3">
    <location>
        <begin position="306"/>
        <end position="325"/>
    </location>
</feature>
<name>A0AAD2D0N9_EUPCR</name>
<dbReference type="PANTHER" id="PTHR18849">
    <property type="entry name" value="LEUCINE RICH REPEAT PROTEIN"/>
    <property type="match status" value="1"/>
</dbReference>
<organism evidence="4 5">
    <name type="scientific">Euplotes crassus</name>
    <dbReference type="NCBI Taxonomy" id="5936"/>
    <lineage>
        <taxon>Eukaryota</taxon>
        <taxon>Sar</taxon>
        <taxon>Alveolata</taxon>
        <taxon>Ciliophora</taxon>
        <taxon>Intramacronucleata</taxon>
        <taxon>Spirotrichea</taxon>
        <taxon>Hypotrichia</taxon>
        <taxon>Euplotida</taxon>
        <taxon>Euplotidae</taxon>
        <taxon>Moneuplotes</taxon>
    </lineage>
</organism>
<protein>
    <submittedName>
        <fullName evidence="4">Uncharacterized protein</fullName>
    </submittedName>
</protein>
<dbReference type="InterPro" id="IPR001611">
    <property type="entry name" value="Leu-rich_rpt"/>
</dbReference>
<gene>
    <name evidence="4" type="ORF">ECRASSUSDP1_LOCUS17106</name>
</gene>
<reference evidence="4" key="1">
    <citation type="submission" date="2023-07" db="EMBL/GenBank/DDBJ databases">
        <authorList>
            <consortium name="AG Swart"/>
            <person name="Singh M."/>
            <person name="Singh A."/>
            <person name="Seah K."/>
            <person name="Emmerich C."/>
        </authorList>
    </citation>
    <scope>NUCLEOTIDE SEQUENCE</scope>
    <source>
        <strain evidence="4">DP1</strain>
    </source>
</reference>
<comment type="caution">
    <text evidence="4">The sequence shown here is derived from an EMBL/GenBank/DDBJ whole genome shotgun (WGS) entry which is preliminary data.</text>
</comment>
<keyword evidence="5" id="KW-1185">Reference proteome</keyword>